<name>A0A5C4R7K4_9RHOB</name>
<accession>A0A5C4R7K4</accession>
<feature type="binding site" evidence="6">
    <location>
        <begin position="7"/>
        <end position="14"/>
    </location>
    <ligand>
        <name>ATP</name>
        <dbReference type="ChEBI" id="CHEBI:30616"/>
    </ligand>
</feature>
<comment type="similarity">
    <text evidence="6">Belongs to the ribose 1,5-bisphosphokinase family.</text>
</comment>
<keyword evidence="3 6" id="KW-0808">Transferase</keyword>
<organism evidence="8 9">
    <name type="scientific">Paracoccus haeundaensis</name>
    <dbReference type="NCBI Taxonomy" id="225362"/>
    <lineage>
        <taxon>Bacteria</taxon>
        <taxon>Pseudomonadati</taxon>
        <taxon>Pseudomonadota</taxon>
        <taxon>Alphaproteobacteria</taxon>
        <taxon>Rhodobacterales</taxon>
        <taxon>Paracoccaceae</taxon>
        <taxon>Paracoccus</taxon>
    </lineage>
</organism>
<dbReference type="AlphaFoldDB" id="A0A5C4R7K4"/>
<dbReference type="EMBL" id="VDDC01000013">
    <property type="protein sequence ID" value="TNH39667.1"/>
    <property type="molecule type" value="Genomic_DNA"/>
</dbReference>
<keyword evidence="5 6" id="KW-0067">ATP-binding</keyword>
<dbReference type="RefSeq" id="WP_139598404.1">
    <property type="nucleotide sequence ID" value="NZ_VDDC01000013.1"/>
</dbReference>
<feature type="domain" description="Guanylate kinase/L-type calcium channel beta subunit" evidence="7">
    <location>
        <begin position="1"/>
        <end position="172"/>
    </location>
</feature>
<comment type="pathway">
    <text evidence="2 6">Metabolic intermediate biosynthesis; 5-phospho-alpha-D-ribose 1-diphosphate biosynthesis; 5-phospho-alpha-D-ribose 1-diphosphate from D-ribose 5-phosphate (route II): step 3/3.</text>
</comment>
<evidence type="ECO:0000259" key="7">
    <source>
        <dbReference type="SMART" id="SM00072"/>
    </source>
</evidence>
<evidence type="ECO:0000256" key="3">
    <source>
        <dbReference type="ARBA" id="ARBA00022679"/>
    </source>
</evidence>
<dbReference type="Proteomes" id="UP000304880">
    <property type="component" value="Unassembled WGS sequence"/>
</dbReference>
<dbReference type="SMART" id="SM00072">
    <property type="entry name" value="GuKc"/>
    <property type="match status" value="1"/>
</dbReference>
<keyword evidence="9" id="KW-1185">Reference proteome</keyword>
<dbReference type="InterPro" id="IPR012699">
    <property type="entry name" value="PhnN"/>
</dbReference>
<evidence type="ECO:0000313" key="8">
    <source>
        <dbReference type="EMBL" id="TNH39667.1"/>
    </source>
</evidence>
<keyword evidence="8" id="KW-0418">Kinase</keyword>
<keyword evidence="4 6" id="KW-0547">Nucleotide-binding</keyword>
<dbReference type="SUPFAM" id="SSF52540">
    <property type="entry name" value="P-loop containing nucleoside triphosphate hydrolases"/>
    <property type="match status" value="1"/>
</dbReference>
<dbReference type="EC" id="2.7.4.23" evidence="6"/>
<protein>
    <recommendedName>
        <fullName evidence="6">Ribose 1,5-bisphosphate phosphokinase PhnN</fullName>
        <ecNumber evidence="6">2.7.4.23</ecNumber>
    </recommendedName>
    <alternativeName>
        <fullName evidence="6">Ribose 1,5-bisphosphokinase</fullName>
    </alternativeName>
</protein>
<comment type="catalytic activity">
    <reaction evidence="1 6">
        <text>alpha-D-ribose 1,5-bisphosphate + ATP = 5-phospho-alpha-D-ribose 1-diphosphate + ADP</text>
        <dbReference type="Rhea" id="RHEA:20109"/>
        <dbReference type="ChEBI" id="CHEBI:30616"/>
        <dbReference type="ChEBI" id="CHEBI:58017"/>
        <dbReference type="ChEBI" id="CHEBI:68688"/>
        <dbReference type="ChEBI" id="CHEBI:456216"/>
        <dbReference type="EC" id="2.7.4.23"/>
    </reaction>
</comment>
<evidence type="ECO:0000313" key="9">
    <source>
        <dbReference type="Proteomes" id="UP000304880"/>
    </source>
</evidence>
<comment type="caution">
    <text evidence="8">The sequence shown here is derived from an EMBL/GenBank/DDBJ whole genome shotgun (WGS) entry which is preliminary data.</text>
</comment>
<comment type="function">
    <text evidence="6">Catalyzes the phosphorylation of ribose 1,5-bisphosphate to 5-phospho-D-ribosyl alpha-1-diphosphate (PRPP).</text>
</comment>
<dbReference type="Gene3D" id="3.40.50.300">
    <property type="entry name" value="P-loop containing nucleotide triphosphate hydrolases"/>
    <property type="match status" value="1"/>
</dbReference>
<evidence type="ECO:0000256" key="1">
    <source>
        <dbReference type="ARBA" id="ARBA00000373"/>
    </source>
</evidence>
<dbReference type="NCBIfam" id="TIGR02322">
    <property type="entry name" value="phosphon_PhnN"/>
    <property type="match status" value="1"/>
</dbReference>
<dbReference type="UniPathway" id="UPA00087">
    <property type="reaction ID" value="UER00175"/>
</dbReference>
<sequence length="175" mass="18271">MIAAVVGPSGAGKDTLIAAACAARPDLRLARRVITRPSDAGGEDFDGVTPARFAALRDGGHFALDWRAHGLCYGIPHDQLTGPSVIFNGSRAALPQALARLPDLRVILITAPAEVLARRLADRGREGSADIAARLRRAAFAMPPGIAHLTVCNDACLAQGTARLLAALQPDRGAR</sequence>
<evidence type="ECO:0000256" key="6">
    <source>
        <dbReference type="HAMAP-Rule" id="MF_00836"/>
    </source>
</evidence>
<evidence type="ECO:0000256" key="5">
    <source>
        <dbReference type="ARBA" id="ARBA00022840"/>
    </source>
</evidence>
<dbReference type="GO" id="GO:0005524">
    <property type="term" value="F:ATP binding"/>
    <property type="evidence" value="ECO:0007669"/>
    <property type="project" value="UniProtKB-KW"/>
</dbReference>
<dbReference type="GO" id="GO:0019634">
    <property type="term" value="P:organic phosphonate metabolic process"/>
    <property type="evidence" value="ECO:0007669"/>
    <property type="project" value="UniProtKB-UniRule"/>
</dbReference>
<gene>
    <name evidence="6 8" type="primary">phnN</name>
    <name evidence="8" type="ORF">FHD67_08115</name>
</gene>
<dbReference type="GO" id="GO:0006015">
    <property type="term" value="P:5-phosphoribose 1-diphosphate biosynthetic process"/>
    <property type="evidence" value="ECO:0007669"/>
    <property type="project" value="UniProtKB-UniRule"/>
</dbReference>
<reference evidence="8 9" key="1">
    <citation type="submission" date="2019-06" db="EMBL/GenBank/DDBJ databases">
        <authorList>
            <person name="Li J."/>
        </authorList>
    </citation>
    <scope>NUCLEOTIDE SEQUENCE [LARGE SCALE GENOMIC DNA]</scope>
    <source>
        <strain evidence="8 9">CGMCC 1.8012</strain>
    </source>
</reference>
<dbReference type="InterPro" id="IPR027417">
    <property type="entry name" value="P-loop_NTPase"/>
</dbReference>
<evidence type="ECO:0000256" key="2">
    <source>
        <dbReference type="ARBA" id="ARBA00005069"/>
    </source>
</evidence>
<dbReference type="InterPro" id="IPR008145">
    <property type="entry name" value="GK/Ca_channel_bsu"/>
</dbReference>
<proteinExistence type="inferred from homology"/>
<dbReference type="GO" id="GO:0033863">
    <property type="term" value="F:ribose 1,5-bisphosphate phosphokinase activity"/>
    <property type="evidence" value="ECO:0007669"/>
    <property type="project" value="UniProtKB-UniRule"/>
</dbReference>
<evidence type="ECO:0000256" key="4">
    <source>
        <dbReference type="ARBA" id="ARBA00022741"/>
    </source>
</evidence>
<dbReference type="HAMAP" id="MF_00836">
    <property type="entry name" value="PhnN"/>
    <property type="match status" value="1"/>
</dbReference>